<dbReference type="CDD" id="cd13921">
    <property type="entry name" value="Amicyanin"/>
    <property type="match status" value="1"/>
</dbReference>
<comment type="subcellular location">
    <subcellularLocation>
        <location evidence="1">Periplasm</location>
    </subcellularLocation>
</comment>
<organism evidence="7 8">
    <name type="scientific">Paraherbaspirillum soli</name>
    <dbReference type="NCBI Taxonomy" id="631222"/>
    <lineage>
        <taxon>Bacteria</taxon>
        <taxon>Pseudomonadati</taxon>
        <taxon>Pseudomonadota</taxon>
        <taxon>Betaproteobacteria</taxon>
        <taxon>Burkholderiales</taxon>
        <taxon>Oxalobacteraceae</taxon>
        <taxon>Paraherbaspirillum</taxon>
    </lineage>
</organism>
<keyword evidence="4" id="KW-0249">Electron transport</keyword>
<dbReference type="InterPro" id="IPR008972">
    <property type="entry name" value="Cupredoxin"/>
</dbReference>
<keyword evidence="2" id="KW-0813">Transport</keyword>
<dbReference type="InterPro" id="IPR002386">
    <property type="entry name" value="Amicyanin/Pseudoazurin"/>
</dbReference>
<reference evidence="8" key="1">
    <citation type="journal article" date="2019" name="Int. J. Syst. Evol. Microbiol.">
        <title>The Global Catalogue of Microorganisms (GCM) 10K type strain sequencing project: providing services to taxonomists for standard genome sequencing and annotation.</title>
        <authorList>
            <consortium name="The Broad Institute Genomics Platform"/>
            <consortium name="The Broad Institute Genome Sequencing Center for Infectious Disease"/>
            <person name="Wu L."/>
            <person name="Ma J."/>
        </authorList>
    </citation>
    <scope>NUCLEOTIDE SEQUENCE [LARGE SCALE GENOMIC DNA]</scope>
    <source>
        <strain evidence="8">JCM 17066</strain>
    </source>
</reference>
<dbReference type="Gene3D" id="2.60.40.420">
    <property type="entry name" value="Cupredoxins - blue copper proteins"/>
    <property type="match status" value="1"/>
</dbReference>
<feature type="chain" id="PRO_5047146693" evidence="5">
    <location>
        <begin position="34"/>
        <end position="123"/>
    </location>
</feature>
<protein>
    <submittedName>
        <fullName evidence="7">Cupredoxin family copper-binding protein</fullName>
    </submittedName>
</protein>
<dbReference type="RefSeq" id="WP_378999159.1">
    <property type="nucleotide sequence ID" value="NZ_JBHSMT010000028.1"/>
</dbReference>
<name>A0ABW0MBR1_9BURK</name>
<dbReference type="EMBL" id="JBHSMT010000028">
    <property type="protein sequence ID" value="MFC5475664.1"/>
    <property type="molecule type" value="Genomic_DNA"/>
</dbReference>
<dbReference type="SUPFAM" id="SSF49503">
    <property type="entry name" value="Cupredoxins"/>
    <property type="match status" value="1"/>
</dbReference>
<evidence type="ECO:0000259" key="6">
    <source>
        <dbReference type="Pfam" id="PF13473"/>
    </source>
</evidence>
<keyword evidence="3" id="KW-0574">Periplasm</keyword>
<evidence type="ECO:0000256" key="5">
    <source>
        <dbReference type="SAM" id="SignalP"/>
    </source>
</evidence>
<comment type="caution">
    <text evidence="7">The sequence shown here is derived from an EMBL/GenBank/DDBJ whole genome shotgun (WGS) entry which is preliminary data.</text>
</comment>
<dbReference type="InterPro" id="IPR028096">
    <property type="entry name" value="EfeO_Cupredoxin"/>
</dbReference>
<evidence type="ECO:0000256" key="2">
    <source>
        <dbReference type="ARBA" id="ARBA00022448"/>
    </source>
</evidence>
<proteinExistence type="predicted"/>
<keyword evidence="8" id="KW-1185">Reference proteome</keyword>
<dbReference type="Proteomes" id="UP001596045">
    <property type="component" value="Unassembled WGS sequence"/>
</dbReference>
<dbReference type="PANTHER" id="PTHR36507:SF1">
    <property type="entry name" value="BLL1555 PROTEIN"/>
    <property type="match status" value="1"/>
</dbReference>
<evidence type="ECO:0000256" key="3">
    <source>
        <dbReference type="ARBA" id="ARBA00022764"/>
    </source>
</evidence>
<evidence type="ECO:0000256" key="4">
    <source>
        <dbReference type="ARBA" id="ARBA00022982"/>
    </source>
</evidence>
<dbReference type="PANTHER" id="PTHR36507">
    <property type="entry name" value="BLL1555 PROTEIN"/>
    <property type="match status" value="1"/>
</dbReference>
<feature type="signal peptide" evidence="5">
    <location>
        <begin position="1"/>
        <end position="33"/>
    </location>
</feature>
<dbReference type="PRINTS" id="PR00155">
    <property type="entry name" value="AMICYANIN"/>
</dbReference>
<evidence type="ECO:0000256" key="1">
    <source>
        <dbReference type="ARBA" id="ARBA00004418"/>
    </source>
</evidence>
<accession>A0ABW0MBR1</accession>
<dbReference type="InterPro" id="IPR052721">
    <property type="entry name" value="ET_Amicyanin"/>
</dbReference>
<feature type="domain" description="EfeO-type cupredoxin-like" evidence="6">
    <location>
        <begin position="23"/>
        <end position="122"/>
    </location>
</feature>
<evidence type="ECO:0000313" key="7">
    <source>
        <dbReference type="EMBL" id="MFC5475664.1"/>
    </source>
</evidence>
<gene>
    <name evidence="7" type="ORF">ACFPM8_17010</name>
</gene>
<evidence type="ECO:0000313" key="8">
    <source>
        <dbReference type="Proteomes" id="UP001596045"/>
    </source>
</evidence>
<dbReference type="Pfam" id="PF13473">
    <property type="entry name" value="Cupredoxin_1"/>
    <property type="match status" value="1"/>
</dbReference>
<keyword evidence="5" id="KW-0732">Signal</keyword>
<dbReference type="InterPro" id="IPR035668">
    <property type="entry name" value="Amicyanin"/>
</dbReference>
<sequence length="123" mass="13405">MNPSAYSSRGGWRHQRLALTKMLLIAVAATAYAAAIGAAQANTHTVVIEGLKYSPEVIEVNAGDTVVWTNKDPYPHTVTADNRSFDSKQIAPDHSWKFTAKAKGEFSYTCTVHPTMKGKLVVK</sequence>